<dbReference type="NCBIfam" id="TIGR04183">
    <property type="entry name" value="Por_Secre_tail"/>
    <property type="match status" value="1"/>
</dbReference>
<protein>
    <submittedName>
        <fullName evidence="1">T9SS type A sorting domain-containing protein</fullName>
    </submittedName>
</protein>
<reference evidence="1" key="1">
    <citation type="journal article" date="2020" name="mSystems">
        <title>Genome- and Community-Level Interaction Insights into Carbon Utilization and Element Cycling Functions of Hydrothermarchaeota in Hydrothermal Sediment.</title>
        <authorList>
            <person name="Zhou Z."/>
            <person name="Liu Y."/>
            <person name="Xu W."/>
            <person name="Pan J."/>
            <person name="Luo Z.H."/>
            <person name="Li M."/>
        </authorList>
    </citation>
    <scope>NUCLEOTIDE SEQUENCE [LARGE SCALE GENOMIC DNA]</scope>
    <source>
        <strain evidence="1">SpSt-774</strain>
    </source>
</reference>
<dbReference type="Gene3D" id="2.120.10.70">
    <property type="entry name" value="Fucose-specific lectin"/>
    <property type="match status" value="2"/>
</dbReference>
<dbReference type="EMBL" id="DTGZ01000181">
    <property type="protein sequence ID" value="HGV98543.1"/>
    <property type="molecule type" value="Genomic_DNA"/>
</dbReference>
<evidence type="ECO:0000313" key="1">
    <source>
        <dbReference type="EMBL" id="HGV98543.1"/>
    </source>
</evidence>
<accession>A0A7C4TIB1</accession>
<name>A0A7C4TIB1_UNCW3</name>
<dbReference type="InterPro" id="IPR026444">
    <property type="entry name" value="Secre_tail"/>
</dbReference>
<organism evidence="1">
    <name type="scientific">candidate division WOR-3 bacterium</name>
    <dbReference type="NCBI Taxonomy" id="2052148"/>
    <lineage>
        <taxon>Bacteria</taxon>
        <taxon>Bacteria division WOR-3</taxon>
    </lineage>
</organism>
<sequence>MQKYLILLIFCLGFSQVNWHIENVDKTNLDGYPFEISALALDSNYIPHILYVSAYFSDLLFATRDDNGWEKEIVETSLRYFGASLAFDNNNTPHISYYAADAHLNRTYLCYAQKINGEWMRMVVDSCTGGYSPFIYHTSIDLDTNGKPGIAYMAWEAPDSLRMIKYAYFDGISWSISILTCVAIGHTLDYSPALAFDRNNGIPHIAFHRLYGATRDTVFHALHNDTLNQWIIEPAIIIPDGGEPIDMALNSRGYPCIAYGWNIALAYSWWDGQYWHTNEFTGYYIGWIGIAMALALDSLDNPHIIAHGDPITYSPGYCYKDTIWHAYYPIGDTGIVKGDISIALGRDGDLHVCYDFYSYHNDTTYLKYAWGTPVGIKEEKMQKPKDKSPKIEVYPNPSREKVMIRCMIQNTRYIIPDINLKIYDVGGRLVKQFDHLSSKQYGGIQPFNEIIWYGDDNSGKQVPGGVYFIKLETSDYSEIKKIIRLK</sequence>
<dbReference type="Gene3D" id="2.60.40.4070">
    <property type="match status" value="1"/>
</dbReference>
<comment type="caution">
    <text evidence="1">The sequence shown here is derived from an EMBL/GenBank/DDBJ whole genome shotgun (WGS) entry which is preliminary data.</text>
</comment>
<dbReference type="AlphaFoldDB" id="A0A7C4TIB1"/>
<gene>
    <name evidence="1" type="ORF">ENV60_09670</name>
</gene>
<proteinExistence type="predicted"/>